<evidence type="ECO:0000256" key="2">
    <source>
        <dbReference type="ARBA" id="ARBA00022763"/>
    </source>
</evidence>
<feature type="region of interest" description="Disordered" evidence="7">
    <location>
        <begin position="1"/>
        <end position="22"/>
    </location>
</feature>
<keyword evidence="10" id="KW-1185">Reference proteome</keyword>
<dbReference type="SUPFAM" id="SSF48150">
    <property type="entry name" value="DNA-glycosylase"/>
    <property type="match status" value="1"/>
</dbReference>
<feature type="domain" description="HhH-GPD" evidence="8">
    <location>
        <begin position="66"/>
        <end position="213"/>
    </location>
</feature>
<evidence type="ECO:0000256" key="1">
    <source>
        <dbReference type="ARBA" id="ARBA00008343"/>
    </source>
</evidence>
<gene>
    <name evidence="9" type="ORF">DEW08_22360</name>
</gene>
<dbReference type="GO" id="GO:0006289">
    <property type="term" value="P:nucleotide-excision repair"/>
    <property type="evidence" value="ECO:0007669"/>
    <property type="project" value="TreeGrafter"/>
</dbReference>
<keyword evidence="3" id="KW-0378">Hydrolase</keyword>
<evidence type="ECO:0000256" key="3">
    <source>
        <dbReference type="ARBA" id="ARBA00022801"/>
    </source>
</evidence>
<dbReference type="CDD" id="cd00056">
    <property type="entry name" value="ENDO3c"/>
    <property type="match status" value="1"/>
</dbReference>
<evidence type="ECO:0000256" key="7">
    <source>
        <dbReference type="SAM" id="MobiDB-lite"/>
    </source>
</evidence>
<dbReference type="GO" id="GO:0003906">
    <property type="term" value="F:DNA-(apurinic or apyrimidinic site) endonuclease activity"/>
    <property type="evidence" value="ECO:0007669"/>
    <property type="project" value="TreeGrafter"/>
</dbReference>
<dbReference type="KEGG" id="azz:DEW08_22360"/>
<feature type="compositionally biased region" description="Pro residues" evidence="7">
    <location>
        <begin position="1"/>
        <end position="13"/>
    </location>
</feature>
<keyword evidence="2" id="KW-0227">DNA damage</keyword>
<keyword evidence="4" id="KW-0234">DNA repair</keyword>
<evidence type="ECO:0000313" key="9">
    <source>
        <dbReference type="EMBL" id="AWK88817.1"/>
    </source>
</evidence>
<name>A0A2S2CX10_9PROT</name>
<dbReference type="InterPro" id="IPR023170">
    <property type="entry name" value="HhH_base_excis_C"/>
</dbReference>
<dbReference type="GO" id="GO:0016829">
    <property type="term" value="F:lyase activity"/>
    <property type="evidence" value="ECO:0007669"/>
    <property type="project" value="UniProtKB-KW"/>
</dbReference>
<dbReference type="OrthoDB" id="9800977at2"/>
<evidence type="ECO:0000256" key="6">
    <source>
        <dbReference type="ARBA" id="ARBA00023295"/>
    </source>
</evidence>
<geneLocation type="plasmid" evidence="9 10">
    <name>unnamed1</name>
</geneLocation>
<dbReference type="PANTHER" id="PTHR43286">
    <property type="entry name" value="ENDONUCLEASE III-LIKE PROTEIN 1"/>
    <property type="match status" value="1"/>
</dbReference>
<reference evidence="10" key="1">
    <citation type="submission" date="2018-05" db="EMBL/GenBank/DDBJ databases">
        <title>Azospirillum thermophila sp. nov., a novel isolated from hot spring.</title>
        <authorList>
            <person name="Zhao Z."/>
        </authorList>
    </citation>
    <scope>NUCLEOTIDE SEQUENCE [LARGE SCALE GENOMIC DNA]</scope>
    <source>
        <strain evidence="10">CFH 70021</strain>
        <plasmid evidence="10">unnamed1</plasmid>
    </source>
</reference>
<dbReference type="InterPro" id="IPR003265">
    <property type="entry name" value="HhH-GPD_domain"/>
</dbReference>
<dbReference type="Gene3D" id="1.10.340.30">
    <property type="entry name" value="Hypothetical protein, domain 2"/>
    <property type="match status" value="1"/>
</dbReference>
<dbReference type="AlphaFoldDB" id="A0A2S2CX10"/>
<dbReference type="GO" id="GO:0000703">
    <property type="term" value="F:oxidized pyrimidine nucleobase lesion DNA N-glycosylase activity"/>
    <property type="evidence" value="ECO:0007669"/>
    <property type="project" value="TreeGrafter"/>
</dbReference>
<evidence type="ECO:0000313" key="10">
    <source>
        <dbReference type="Proteomes" id="UP000245629"/>
    </source>
</evidence>
<proteinExistence type="inferred from homology"/>
<evidence type="ECO:0000256" key="5">
    <source>
        <dbReference type="ARBA" id="ARBA00023239"/>
    </source>
</evidence>
<comment type="similarity">
    <text evidence="1">Belongs to the Nth/MutY family.</text>
</comment>
<evidence type="ECO:0000256" key="4">
    <source>
        <dbReference type="ARBA" id="ARBA00023204"/>
    </source>
</evidence>
<dbReference type="PANTHER" id="PTHR43286:SF1">
    <property type="entry name" value="ENDONUCLEASE III-LIKE PROTEIN 1"/>
    <property type="match status" value="1"/>
</dbReference>
<dbReference type="SMART" id="SM00478">
    <property type="entry name" value="ENDO3c"/>
    <property type="match status" value="1"/>
</dbReference>
<evidence type="ECO:0000259" key="8">
    <source>
        <dbReference type="SMART" id="SM00478"/>
    </source>
</evidence>
<dbReference type="Gene3D" id="1.10.1670.10">
    <property type="entry name" value="Helix-hairpin-Helix base-excision DNA repair enzymes (C-terminal)"/>
    <property type="match status" value="1"/>
</dbReference>
<keyword evidence="9" id="KW-0614">Plasmid</keyword>
<keyword evidence="6" id="KW-0326">Glycosidase</keyword>
<protein>
    <submittedName>
        <fullName evidence="9">DNA lyase</fullName>
    </submittedName>
</protein>
<dbReference type="GO" id="GO:0006285">
    <property type="term" value="P:base-excision repair, AP site formation"/>
    <property type="evidence" value="ECO:0007669"/>
    <property type="project" value="TreeGrafter"/>
</dbReference>
<keyword evidence="5 9" id="KW-0456">Lyase</keyword>
<dbReference type="RefSeq" id="WP_109331482.1">
    <property type="nucleotide sequence ID" value="NZ_CP029356.1"/>
</dbReference>
<organism evidence="9 10">
    <name type="scientific">Azospirillum thermophilum</name>
    <dbReference type="NCBI Taxonomy" id="2202148"/>
    <lineage>
        <taxon>Bacteria</taxon>
        <taxon>Pseudomonadati</taxon>
        <taxon>Pseudomonadota</taxon>
        <taxon>Alphaproteobacteria</taxon>
        <taxon>Rhodospirillales</taxon>
        <taxon>Azospirillaceae</taxon>
        <taxon>Azospirillum</taxon>
    </lineage>
</organism>
<dbReference type="Proteomes" id="UP000245629">
    <property type="component" value="Plasmid unnamed1"/>
</dbReference>
<dbReference type="EMBL" id="CP029356">
    <property type="protein sequence ID" value="AWK88817.1"/>
    <property type="molecule type" value="Genomic_DNA"/>
</dbReference>
<accession>A0A2S2CX10</accession>
<sequence length="240" mass="26254">MPRPSPATKPAPAPAAASGADKEPFDIDEVFRRLRRAVAGRPKAAMFELRDRGHASPFEQLVASLISARTRDETTLVVAGRLFAAARTPEAMAALPEAEIARLLDGATFPEPKARDIRELSRRIVGEHGGAVPDTPDGLMRFRGVGPKIAALTLAVGFDIPAVAVDIHVHRVTNRWGYVATTSPERTMSALIDRLPRRYWVEINERLVPFGKWMCTGERPHCSTCPLLSMCRQVGVTACR</sequence>
<dbReference type="FunFam" id="1.10.340.30:FF:000001">
    <property type="entry name" value="Endonuclease III"/>
    <property type="match status" value="1"/>
</dbReference>
<dbReference type="InterPro" id="IPR011257">
    <property type="entry name" value="DNA_glycosylase"/>
</dbReference>
<dbReference type="Pfam" id="PF00730">
    <property type="entry name" value="HhH-GPD"/>
    <property type="match status" value="1"/>
</dbReference>